<keyword evidence="1" id="KW-0732">Signal</keyword>
<name>A0A2J0PMZ0_9ENTR</name>
<dbReference type="GeneID" id="93154637"/>
<accession>A0A0H0CR74</accession>
<dbReference type="Pfam" id="PF01161">
    <property type="entry name" value="PBP"/>
    <property type="match status" value="1"/>
</dbReference>
<comment type="caution">
    <text evidence="3">The sequence shown here is derived from an EMBL/GenBank/DDBJ whole genome shotgun (WGS) entry which is preliminary data.</text>
</comment>
<dbReference type="SUPFAM" id="SSF49777">
    <property type="entry name" value="PEBP-like"/>
    <property type="match status" value="1"/>
</dbReference>
<dbReference type="InterPro" id="IPR008914">
    <property type="entry name" value="PEBP"/>
</dbReference>
<reference evidence="3 4" key="1">
    <citation type="journal article" date="2017" name="J. Antimicrob. Chemother.">
        <title>Characterization of the population structure, drug resistance mechanisms and plasmids of the community-associated Enterobacter cloacae complex in China.</title>
        <authorList>
            <person name="Zhou K."/>
            <person name="Yu W."/>
            <person name="Cao X."/>
            <person name="Shen P."/>
            <person name="Lu H."/>
            <person name="Luo Q."/>
            <person name="Rossen J.W.A."/>
            <person name="Xiao Y."/>
        </authorList>
    </citation>
    <scope>NUCLEOTIDE SEQUENCE [LARGE SCALE GENOMIC DNA]</scope>
    <source>
        <strain evidence="3">ECC1097</strain>
    </source>
</reference>
<dbReference type="OrthoDB" id="9797506at2"/>
<protein>
    <submittedName>
        <fullName evidence="3">Kinase inhibitor</fullName>
    </submittedName>
</protein>
<proteinExistence type="predicted"/>
<organism evidence="3">
    <name type="scientific">Enterobacter kobei</name>
    <dbReference type="NCBI Taxonomy" id="208224"/>
    <lineage>
        <taxon>Bacteria</taxon>
        <taxon>Pseudomonadati</taxon>
        <taxon>Pseudomonadota</taxon>
        <taxon>Gammaproteobacteria</taxon>
        <taxon>Enterobacterales</taxon>
        <taxon>Enterobacteriaceae</taxon>
        <taxon>Enterobacter</taxon>
        <taxon>Enterobacter cloacae complex</taxon>
    </lineage>
</organism>
<dbReference type="EMBL" id="JACSEP010000001">
    <property type="protein sequence ID" value="MBC6321666.1"/>
    <property type="molecule type" value="Genomic_DNA"/>
</dbReference>
<dbReference type="InterPro" id="IPR005247">
    <property type="entry name" value="YbhB_YbcL/LppC-like"/>
</dbReference>
<dbReference type="PANTHER" id="PTHR30289">
    <property type="entry name" value="UNCHARACTERIZED PROTEIN YBCL-RELATED"/>
    <property type="match status" value="1"/>
</dbReference>
<evidence type="ECO:0000313" key="2">
    <source>
        <dbReference type="EMBL" id="MBC6321666.1"/>
    </source>
</evidence>
<reference evidence="2" key="2">
    <citation type="submission" date="2020-08" db="EMBL/GenBank/DDBJ databases">
        <title>Distribution of Beta-Lactamase Producing Gram-Negative Bacterial Isolates in Isabela River of Santo Domingo, Dominican Republic.</title>
        <authorList>
            <person name="Calderon V."/>
            <person name="Del Rosario C."/>
            <person name="Duarte A."/>
            <person name="Bonnelly R."/>
            <person name="Barauna R."/>
            <person name="Ramos R.T."/>
            <person name="Perdomo O.P."/>
            <person name="Rodriguez De Francisco L.E."/>
            <person name="Franco De Los Santos E.F."/>
        </authorList>
    </citation>
    <scope>NUCLEOTIDE SEQUENCE</scope>
    <source>
        <strain evidence="2">INTEC_BI4_1.1</strain>
    </source>
</reference>
<keyword evidence="2" id="KW-0649">Protein kinase inhibitor</keyword>
<dbReference type="EMBL" id="NEEU01000003">
    <property type="protein sequence ID" value="PJD75750.1"/>
    <property type="molecule type" value="Genomic_DNA"/>
</dbReference>
<dbReference type="AlphaFoldDB" id="A0A2J0PMZ0"/>
<dbReference type="KEGG" id="eno:ECENHK_07895"/>
<feature type="chain" id="PRO_5042696029" evidence="1">
    <location>
        <begin position="22"/>
        <end position="185"/>
    </location>
</feature>
<dbReference type="CDD" id="cd00865">
    <property type="entry name" value="PEBP_bact_arch"/>
    <property type="match status" value="1"/>
</dbReference>
<dbReference type="InterPro" id="IPR036610">
    <property type="entry name" value="PEBP-like_sf"/>
</dbReference>
<dbReference type="Gene3D" id="3.90.280.10">
    <property type="entry name" value="PEBP-like"/>
    <property type="match status" value="1"/>
</dbReference>
<sequence length="185" mass="19649">MKKRSVIATTALAAISFQVLAATPFSITSQDISGEHRLAQQQVFNGFGCHGDNQSPQLAWKHPPAGTKSFAITVYDPDAPTGSGWWHWTVANIPAKTMALPAGAGNPKSEKLPAGAVQGRNDFGYSGFGGACPPEGDKPHRYQITVWALNVDTLPLDNNASGALVGYMINSHVLGKTQLTATYSR</sequence>
<accession>A0A0F0XV34</accession>
<dbReference type="NCBIfam" id="TIGR00481">
    <property type="entry name" value="YbhB/YbcL family Raf kinase inhibitor-like protein"/>
    <property type="match status" value="1"/>
</dbReference>
<dbReference type="PANTHER" id="PTHR30289:SF1">
    <property type="entry name" value="PEBP (PHOSPHATIDYLETHANOLAMINE-BINDING PROTEIN) FAMILY PROTEIN"/>
    <property type="match status" value="1"/>
</dbReference>
<evidence type="ECO:0000313" key="3">
    <source>
        <dbReference type="EMBL" id="PJD75750.1"/>
    </source>
</evidence>
<dbReference type="Proteomes" id="UP000230495">
    <property type="component" value="Unassembled WGS sequence"/>
</dbReference>
<accession>A0A2J0PMZ0</accession>
<dbReference type="GO" id="GO:0004860">
    <property type="term" value="F:protein kinase inhibitor activity"/>
    <property type="evidence" value="ECO:0007669"/>
    <property type="project" value="UniProtKB-KW"/>
</dbReference>
<gene>
    <name evidence="3" type="ORF">B9Q37_09320</name>
    <name evidence="2" type="ORF">H9R40_00165</name>
</gene>
<feature type="signal peptide" evidence="1">
    <location>
        <begin position="1"/>
        <end position="21"/>
    </location>
</feature>
<dbReference type="NCBIfam" id="NF007330">
    <property type="entry name" value="PRK09818.1"/>
    <property type="match status" value="1"/>
</dbReference>
<evidence type="ECO:0000313" key="4">
    <source>
        <dbReference type="Proteomes" id="UP000230495"/>
    </source>
</evidence>
<evidence type="ECO:0000256" key="1">
    <source>
        <dbReference type="SAM" id="SignalP"/>
    </source>
</evidence>
<accession>A0A181CYN4</accession>
<dbReference type="Proteomes" id="UP000613022">
    <property type="component" value="Unassembled WGS sequence"/>
</dbReference>
<dbReference type="RefSeq" id="WP_014883261.1">
    <property type="nucleotide sequence ID" value="NC_018405.1"/>
</dbReference>